<keyword evidence="4 6" id="KW-0813">Transport</keyword>
<dbReference type="GO" id="GO:0042301">
    <property type="term" value="F:phosphate ion binding"/>
    <property type="evidence" value="ECO:0007669"/>
    <property type="project" value="InterPro"/>
</dbReference>
<name>A0A4R2GNE7_9BACT</name>
<reference evidence="9 10" key="1">
    <citation type="submission" date="2019-03" db="EMBL/GenBank/DDBJ databases">
        <title>Genomic Encyclopedia of Type Strains, Phase IV (KMG-IV): sequencing the most valuable type-strain genomes for metagenomic binning, comparative biology and taxonomic classification.</title>
        <authorList>
            <person name="Goeker M."/>
        </authorList>
    </citation>
    <scope>NUCLEOTIDE SEQUENCE [LARGE SCALE GENOMIC DNA]</scope>
    <source>
        <strain evidence="9 10">DSM 24179</strain>
    </source>
</reference>
<dbReference type="PANTHER" id="PTHR42996:SF1">
    <property type="entry name" value="PHOSPHATE-BINDING PROTEIN PSTS"/>
    <property type="match status" value="1"/>
</dbReference>
<comment type="subunit">
    <text evidence="3">The complex is composed of two ATP-binding proteins (PstB), two transmembrane proteins (PstC and PstA) and a solute-binding protein (PstS).</text>
</comment>
<dbReference type="Pfam" id="PF12849">
    <property type="entry name" value="PBP_like_2"/>
    <property type="match status" value="1"/>
</dbReference>
<dbReference type="Gene3D" id="3.40.190.10">
    <property type="entry name" value="Periplasmic binding protein-like II"/>
    <property type="match status" value="2"/>
</dbReference>
<protein>
    <recommendedName>
        <fullName evidence="6">Phosphate-binding protein</fullName>
    </recommendedName>
</protein>
<dbReference type="InterPro" id="IPR050962">
    <property type="entry name" value="Phosphate-bind_PstS"/>
</dbReference>
<evidence type="ECO:0000256" key="5">
    <source>
        <dbReference type="ARBA" id="ARBA00022592"/>
    </source>
</evidence>
<evidence type="ECO:0000256" key="4">
    <source>
        <dbReference type="ARBA" id="ARBA00022448"/>
    </source>
</evidence>
<feature type="signal peptide" evidence="7">
    <location>
        <begin position="1"/>
        <end position="23"/>
    </location>
</feature>
<sequence length="384" mass="41461">MQKRNLRNLLPVMAIMLSVAIFSACGGRSGSESSDERRAARAARVDVLGAGASFPAPLVTAMADEYRQATANRVTINYQSIGSGGGIRQFVEQTIMFGMSEAFLSDEVMTNVESSTGGRAFNMPITLADVVATYNLPGISKGLIFNSEVLVEIYLGKITRWNDAKIKALNPDQNLPNLPITVVHRSDGSGTTNIWTSYFSRVSDEWRDRVGMGTSVNWPVGVGGNGNEGVAGAVQNTPGAIGYNSLSYALLNNMSYGYVINAAGNVIPPSFAATTEAANIELPADTRILFTNTPAPQGYPIAGFAWMLVYENLDKNNAIANESEAVELIEFLIWAITDGQELSEGLGYARLPQAAIDRNFEMIKQLKWNGEKIGEKVLNRVLNS</sequence>
<evidence type="ECO:0000256" key="6">
    <source>
        <dbReference type="PIRNR" id="PIRNR002756"/>
    </source>
</evidence>
<keyword evidence="10" id="KW-1185">Reference proteome</keyword>
<dbReference type="AlphaFoldDB" id="A0A4R2GNE7"/>
<dbReference type="SUPFAM" id="SSF53850">
    <property type="entry name" value="Periplasmic binding protein-like II"/>
    <property type="match status" value="1"/>
</dbReference>
<keyword evidence="5 6" id="KW-0592">Phosphate transport</keyword>
<dbReference type="RefSeq" id="WP_207915866.1">
    <property type="nucleotide sequence ID" value="NZ_SLWK01000001.1"/>
</dbReference>
<comment type="function">
    <text evidence="1">Part of the ABC transporter complex PstSACB involved in phosphate import.</text>
</comment>
<dbReference type="PIRSF" id="PIRSF002756">
    <property type="entry name" value="PstS"/>
    <property type="match status" value="1"/>
</dbReference>
<evidence type="ECO:0000313" key="9">
    <source>
        <dbReference type="EMBL" id="TCO10834.1"/>
    </source>
</evidence>
<comment type="similarity">
    <text evidence="2 6">Belongs to the PstS family.</text>
</comment>
<evidence type="ECO:0000259" key="8">
    <source>
        <dbReference type="Pfam" id="PF12849"/>
    </source>
</evidence>
<gene>
    <name evidence="9" type="ORF">EV194_101466</name>
</gene>
<feature type="chain" id="PRO_5020384291" description="Phosphate-binding protein" evidence="7">
    <location>
        <begin position="24"/>
        <end position="384"/>
    </location>
</feature>
<evidence type="ECO:0000256" key="3">
    <source>
        <dbReference type="ARBA" id="ARBA00011529"/>
    </source>
</evidence>
<keyword evidence="7" id="KW-0732">Signal</keyword>
<accession>A0A4R2GNE7</accession>
<evidence type="ECO:0000256" key="7">
    <source>
        <dbReference type="SAM" id="SignalP"/>
    </source>
</evidence>
<dbReference type="GO" id="GO:0035435">
    <property type="term" value="P:phosphate ion transmembrane transport"/>
    <property type="evidence" value="ECO:0007669"/>
    <property type="project" value="InterPro"/>
</dbReference>
<dbReference type="InterPro" id="IPR005673">
    <property type="entry name" value="ABC_phos-bd_PstS"/>
</dbReference>
<organism evidence="9 10">
    <name type="scientific">Natronoflexus pectinivorans</name>
    <dbReference type="NCBI Taxonomy" id="682526"/>
    <lineage>
        <taxon>Bacteria</taxon>
        <taxon>Pseudomonadati</taxon>
        <taxon>Bacteroidota</taxon>
        <taxon>Bacteroidia</taxon>
        <taxon>Marinilabiliales</taxon>
        <taxon>Marinilabiliaceae</taxon>
        <taxon>Natronoflexus</taxon>
    </lineage>
</organism>
<evidence type="ECO:0000256" key="1">
    <source>
        <dbReference type="ARBA" id="ARBA00002841"/>
    </source>
</evidence>
<dbReference type="CDD" id="cd13565">
    <property type="entry name" value="PBP2_PstS"/>
    <property type="match status" value="1"/>
</dbReference>
<dbReference type="PROSITE" id="PS51257">
    <property type="entry name" value="PROKAR_LIPOPROTEIN"/>
    <property type="match status" value="1"/>
</dbReference>
<evidence type="ECO:0000256" key="2">
    <source>
        <dbReference type="ARBA" id="ARBA00008725"/>
    </source>
</evidence>
<dbReference type="EMBL" id="SLWK01000001">
    <property type="protein sequence ID" value="TCO10834.1"/>
    <property type="molecule type" value="Genomic_DNA"/>
</dbReference>
<dbReference type="GO" id="GO:0043190">
    <property type="term" value="C:ATP-binding cassette (ABC) transporter complex"/>
    <property type="evidence" value="ECO:0007669"/>
    <property type="project" value="InterPro"/>
</dbReference>
<comment type="caution">
    <text evidence="9">The sequence shown here is derived from an EMBL/GenBank/DDBJ whole genome shotgun (WGS) entry which is preliminary data.</text>
</comment>
<dbReference type="PANTHER" id="PTHR42996">
    <property type="entry name" value="PHOSPHATE-BINDING PROTEIN PSTS"/>
    <property type="match status" value="1"/>
</dbReference>
<evidence type="ECO:0000313" key="10">
    <source>
        <dbReference type="Proteomes" id="UP000295221"/>
    </source>
</evidence>
<proteinExistence type="inferred from homology"/>
<feature type="domain" description="PBP" evidence="8">
    <location>
        <begin position="43"/>
        <end position="312"/>
    </location>
</feature>
<dbReference type="NCBIfam" id="TIGR00975">
    <property type="entry name" value="3a0107s03"/>
    <property type="match status" value="1"/>
</dbReference>
<dbReference type="InterPro" id="IPR024370">
    <property type="entry name" value="PBP_domain"/>
</dbReference>
<dbReference type="Proteomes" id="UP000295221">
    <property type="component" value="Unassembled WGS sequence"/>
</dbReference>